<accession>A0A5C3MAF1</accession>
<proteinExistence type="predicted"/>
<organism evidence="2 3">
    <name type="scientific">Crucibulum laeve</name>
    <dbReference type="NCBI Taxonomy" id="68775"/>
    <lineage>
        <taxon>Eukaryota</taxon>
        <taxon>Fungi</taxon>
        <taxon>Dikarya</taxon>
        <taxon>Basidiomycota</taxon>
        <taxon>Agaricomycotina</taxon>
        <taxon>Agaricomycetes</taxon>
        <taxon>Agaricomycetidae</taxon>
        <taxon>Agaricales</taxon>
        <taxon>Agaricineae</taxon>
        <taxon>Nidulariaceae</taxon>
        <taxon>Crucibulum</taxon>
    </lineage>
</organism>
<gene>
    <name evidence="2" type="ORF">BDQ12DRAFT_709653</name>
</gene>
<evidence type="ECO:0000313" key="2">
    <source>
        <dbReference type="EMBL" id="TFK42282.1"/>
    </source>
</evidence>
<feature type="compositionally biased region" description="Basic residues" evidence="1">
    <location>
        <begin position="212"/>
        <end position="221"/>
    </location>
</feature>
<dbReference type="PANTHER" id="PTHR38846:SF1">
    <property type="entry name" value="C3H1-TYPE DOMAIN-CONTAINING PROTEIN"/>
    <property type="match status" value="1"/>
</dbReference>
<dbReference type="AlphaFoldDB" id="A0A5C3MAF1"/>
<dbReference type="Proteomes" id="UP000308652">
    <property type="component" value="Unassembled WGS sequence"/>
</dbReference>
<protein>
    <submittedName>
        <fullName evidence="2">Uncharacterized protein</fullName>
    </submittedName>
</protein>
<evidence type="ECO:0000256" key="1">
    <source>
        <dbReference type="SAM" id="MobiDB-lite"/>
    </source>
</evidence>
<name>A0A5C3MAF1_9AGAR</name>
<feature type="compositionally biased region" description="Basic residues" evidence="1">
    <location>
        <begin position="9"/>
        <end position="30"/>
    </location>
</feature>
<dbReference type="STRING" id="68775.A0A5C3MAF1"/>
<dbReference type="PANTHER" id="PTHR38846">
    <property type="entry name" value="C3H1-TYPE DOMAIN-CONTAINING PROTEIN"/>
    <property type="match status" value="1"/>
</dbReference>
<feature type="region of interest" description="Disordered" evidence="1">
    <location>
        <begin position="1"/>
        <end position="42"/>
    </location>
</feature>
<sequence>MSTLAPARARGRGGNHGVHRGVRGTARGRGRGGGGSGSNTALSTSETHLERFFSRYPSFTYNATASATAEFYRLCNDHGWDRDDENRADARQAFQDALTLQFNNIYGTDANNITSWQVLCARLGIDPIPDSLAACREVVMRTHVNLVDLVDASDTTMHVKIFPTVEALSAYTKEYGRFFPRYNVNAGNLLKFLLRNIMNPELDRLRGERGRGRGTRGRRGRGGGQARSRGRERGM</sequence>
<feature type="region of interest" description="Disordered" evidence="1">
    <location>
        <begin position="205"/>
        <end position="235"/>
    </location>
</feature>
<evidence type="ECO:0000313" key="3">
    <source>
        <dbReference type="Proteomes" id="UP000308652"/>
    </source>
</evidence>
<reference evidence="2 3" key="1">
    <citation type="journal article" date="2019" name="Nat. Ecol. Evol.">
        <title>Megaphylogeny resolves global patterns of mushroom evolution.</title>
        <authorList>
            <person name="Varga T."/>
            <person name="Krizsan K."/>
            <person name="Foldi C."/>
            <person name="Dima B."/>
            <person name="Sanchez-Garcia M."/>
            <person name="Sanchez-Ramirez S."/>
            <person name="Szollosi G.J."/>
            <person name="Szarkandi J.G."/>
            <person name="Papp V."/>
            <person name="Albert L."/>
            <person name="Andreopoulos W."/>
            <person name="Angelini C."/>
            <person name="Antonin V."/>
            <person name="Barry K.W."/>
            <person name="Bougher N.L."/>
            <person name="Buchanan P."/>
            <person name="Buyck B."/>
            <person name="Bense V."/>
            <person name="Catcheside P."/>
            <person name="Chovatia M."/>
            <person name="Cooper J."/>
            <person name="Damon W."/>
            <person name="Desjardin D."/>
            <person name="Finy P."/>
            <person name="Geml J."/>
            <person name="Haridas S."/>
            <person name="Hughes K."/>
            <person name="Justo A."/>
            <person name="Karasinski D."/>
            <person name="Kautmanova I."/>
            <person name="Kiss B."/>
            <person name="Kocsube S."/>
            <person name="Kotiranta H."/>
            <person name="LaButti K.M."/>
            <person name="Lechner B.E."/>
            <person name="Liimatainen K."/>
            <person name="Lipzen A."/>
            <person name="Lukacs Z."/>
            <person name="Mihaltcheva S."/>
            <person name="Morgado L.N."/>
            <person name="Niskanen T."/>
            <person name="Noordeloos M.E."/>
            <person name="Ohm R.A."/>
            <person name="Ortiz-Santana B."/>
            <person name="Ovrebo C."/>
            <person name="Racz N."/>
            <person name="Riley R."/>
            <person name="Savchenko A."/>
            <person name="Shiryaev A."/>
            <person name="Soop K."/>
            <person name="Spirin V."/>
            <person name="Szebenyi C."/>
            <person name="Tomsovsky M."/>
            <person name="Tulloss R.E."/>
            <person name="Uehling J."/>
            <person name="Grigoriev I.V."/>
            <person name="Vagvolgyi C."/>
            <person name="Papp T."/>
            <person name="Martin F.M."/>
            <person name="Miettinen O."/>
            <person name="Hibbett D.S."/>
            <person name="Nagy L.G."/>
        </authorList>
    </citation>
    <scope>NUCLEOTIDE SEQUENCE [LARGE SCALE GENOMIC DNA]</scope>
    <source>
        <strain evidence="2 3">CBS 166.37</strain>
    </source>
</reference>
<keyword evidence="3" id="KW-1185">Reference proteome</keyword>
<dbReference type="OrthoDB" id="6105938at2759"/>
<dbReference type="EMBL" id="ML213592">
    <property type="protein sequence ID" value="TFK42282.1"/>
    <property type="molecule type" value="Genomic_DNA"/>
</dbReference>